<name>A0A3P7YC57_HELPZ</name>
<dbReference type="Gene3D" id="3.40.1110.10">
    <property type="entry name" value="Calcium-transporting ATPase, cytoplasmic domain N"/>
    <property type="match status" value="1"/>
</dbReference>
<dbReference type="GO" id="GO:0000166">
    <property type="term" value="F:nucleotide binding"/>
    <property type="evidence" value="ECO:0007669"/>
    <property type="project" value="InterPro"/>
</dbReference>
<reference evidence="1" key="1">
    <citation type="submission" date="2018-11" db="EMBL/GenBank/DDBJ databases">
        <authorList>
            <consortium name="Pathogen Informatics"/>
        </authorList>
    </citation>
    <scope>NUCLEOTIDE SEQUENCE [LARGE SCALE GENOMIC DNA]</scope>
</reference>
<sequence>MLGFVLDLGKSYDDIRAKHPEETLFKVYTFNSSRKSMMTVLKLANGVYRIYAKGASEIILSR</sequence>
<protein>
    <submittedName>
        <fullName evidence="1">Uncharacterized protein</fullName>
    </submittedName>
</protein>
<dbReference type="OrthoDB" id="116380at2759"/>
<gene>
    <name evidence="1" type="ORF">HPBE_LOCUS3623</name>
</gene>
<dbReference type="EMBL" id="UZAH01011221">
    <property type="protein sequence ID" value="VDO38192.1"/>
    <property type="molecule type" value="Genomic_DNA"/>
</dbReference>
<dbReference type="Pfam" id="PF13246">
    <property type="entry name" value="Cation_ATPase"/>
    <property type="match status" value="1"/>
</dbReference>
<accession>A0A3P7YC57</accession>
<dbReference type="SUPFAM" id="SSF81660">
    <property type="entry name" value="Metal cation-transporting ATPase, ATP-binding domain N"/>
    <property type="match status" value="1"/>
</dbReference>
<dbReference type="InterPro" id="IPR023299">
    <property type="entry name" value="ATPase_P-typ_cyto_dom_N"/>
</dbReference>
<dbReference type="AlphaFoldDB" id="A0A3P7YC57"/>
<evidence type="ECO:0000313" key="1">
    <source>
        <dbReference type="EMBL" id="VDO38192.1"/>
    </source>
</evidence>
<proteinExistence type="predicted"/>
<organism evidence="1">
    <name type="scientific">Heligmosomoides polygyrus</name>
    <name type="common">Parasitic roundworm</name>
    <dbReference type="NCBI Taxonomy" id="6339"/>
    <lineage>
        <taxon>Eukaryota</taxon>
        <taxon>Metazoa</taxon>
        <taxon>Ecdysozoa</taxon>
        <taxon>Nematoda</taxon>
        <taxon>Chromadorea</taxon>
        <taxon>Rhabditida</taxon>
        <taxon>Rhabditina</taxon>
        <taxon>Rhabditomorpha</taxon>
        <taxon>Strongyloidea</taxon>
        <taxon>Heligmosomidae</taxon>
        <taxon>Heligmosomoides</taxon>
    </lineage>
</organism>